<dbReference type="InterPro" id="IPR009060">
    <property type="entry name" value="UBA-like_sf"/>
</dbReference>
<dbReference type="STRING" id="5217.A0A4Q1BDE0"/>
<sequence>MSSPPPTPSKDAPNPAALAIPATPATPSPGTTDSTTPTPLAPTPAPGVGVLVDVPQHAVEDPGDVKVTELHTMFPSVEKSVIGIILESCGGSQDRAIEQLLSMTDENFKPDELVHVRQEEALDLDAEFARSLQIQEDEDSRRAMAAPPNQLPYQPRIRHRQQPAQEPQPRQSQEGMHDRYGWQPQEGQPAGMLNVEDKLAKAAEVGKQTFSSLLNKAKGAFSDFQARQAQQKEMAAQSTSWGAQRAQGDIYRQPSAPGGGRGGDQNRSRGLWNDSASYSSRSESFSSDGTELPQPQPRQAQPVLHQSAARWQPSDAYDDPLPPNRTLSGNRIEVTPGRRSPASGPSPPPKGTIDPAKLGILPKKRVDLLSTSPPVGSAGAKGKTPLDDDDDDPNPSLPSAPLSALDKIPKTPPASSSHRLRDSDELDYVPYVSVSGHLGEANV</sequence>
<dbReference type="Gene3D" id="1.10.8.10">
    <property type="entry name" value="DNA helicase RuvA subunit, C-terminal domain"/>
    <property type="match status" value="1"/>
</dbReference>
<dbReference type="Pfam" id="PF02845">
    <property type="entry name" value="CUE"/>
    <property type="match status" value="1"/>
</dbReference>
<dbReference type="GO" id="GO:0043130">
    <property type="term" value="F:ubiquitin binding"/>
    <property type="evidence" value="ECO:0007669"/>
    <property type="project" value="InterPro"/>
</dbReference>
<evidence type="ECO:0000256" key="1">
    <source>
        <dbReference type="SAM" id="MobiDB-lite"/>
    </source>
</evidence>
<dbReference type="GO" id="GO:0005737">
    <property type="term" value="C:cytoplasm"/>
    <property type="evidence" value="ECO:0007669"/>
    <property type="project" value="TreeGrafter"/>
</dbReference>
<feature type="compositionally biased region" description="Low complexity" evidence="1">
    <location>
        <begin position="397"/>
        <end position="406"/>
    </location>
</feature>
<dbReference type="GO" id="GO:0006511">
    <property type="term" value="P:ubiquitin-dependent protein catabolic process"/>
    <property type="evidence" value="ECO:0007669"/>
    <property type="project" value="TreeGrafter"/>
</dbReference>
<feature type="region of interest" description="Disordered" evidence="1">
    <location>
        <begin position="135"/>
        <end position="189"/>
    </location>
</feature>
<comment type="caution">
    <text evidence="3">The sequence shown here is derived from an EMBL/GenBank/DDBJ whole genome shotgun (WGS) entry which is preliminary data.</text>
</comment>
<feature type="compositionally biased region" description="Low complexity" evidence="1">
    <location>
        <begin position="162"/>
        <end position="173"/>
    </location>
</feature>
<dbReference type="PROSITE" id="PS51140">
    <property type="entry name" value="CUE"/>
    <property type="match status" value="1"/>
</dbReference>
<proteinExistence type="predicted"/>
<dbReference type="OrthoDB" id="9942608at2759"/>
<accession>A0A4Q1BDE0</accession>
<dbReference type="CDD" id="cd14279">
    <property type="entry name" value="CUE"/>
    <property type="match status" value="1"/>
</dbReference>
<dbReference type="PANTHER" id="PTHR16461:SF5">
    <property type="entry name" value="TOLL-INTERACTING PROTEIN"/>
    <property type="match status" value="1"/>
</dbReference>
<dbReference type="InParanoid" id="A0A4Q1BDE0"/>
<evidence type="ECO:0000259" key="2">
    <source>
        <dbReference type="PROSITE" id="PS51140"/>
    </source>
</evidence>
<dbReference type="VEuPathDB" id="FungiDB:TREMEDRAFT_68867"/>
<evidence type="ECO:0000313" key="3">
    <source>
        <dbReference type="EMBL" id="RXK35966.1"/>
    </source>
</evidence>
<dbReference type="SUPFAM" id="SSF46934">
    <property type="entry name" value="UBA-like"/>
    <property type="match status" value="1"/>
</dbReference>
<feature type="region of interest" description="Disordered" evidence="1">
    <location>
        <begin position="231"/>
        <end position="428"/>
    </location>
</feature>
<feature type="compositionally biased region" description="Low complexity" evidence="1">
    <location>
        <begin position="275"/>
        <end position="287"/>
    </location>
</feature>
<feature type="compositionally biased region" description="Polar residues" evidence="1">
    <location>
        <begin position="231"/>
        <end position="242"/>
    </location>
</feature>
<feature type="region of interest" description="Disordered" evidence="1">
    <location>
        <begin position="1"/>
        <end position="48"/>
    </location>
</feature>
<dbReference type="AlphaFoldDB" id="A0A4Q1BDE0"/>
<evidence type="ECO:0000313" key="4">
    <source>
        <dbReference type="Proteomes" id="UP000289152"/>
    </source>
</evidence>
<dbReference type="EMBL" id="SDIL01000114">
    <property type="protein sequence ID" value="RXK35966.1"/>
    <property type="molecule type" value="Genomic_DNA"/>
</dbReference>
<gene>
    <name evidence="3" type="ORF">M231_06789</name>
</gene>
<keyword evidence="4" id="KW-1185">Reference proteome</keyword>
<feature type="domain" description="CUE" evidence="2">
    <location>
        <begin position="62"/>
        <end position="105"/>
    </location>
</feature>
<dbReference type="Proteomes" id="UP000289152">
    <property type="component" value="Unassembled WGS sequence"/>
</dbReference>
<protein>
    <recommendedName>
        <fullName evidence="2">CUE domain-containing protein</fullName>
    </recommendedName>
</protein>
<name>A0A4Q1BDE0_TREME</name>
<feature type="compositionally biased region" description="Low complexity" evidence="1">
    <location>
        <begin position="11"/>
        <end position="38"/>
    </location>
</feature>
<organism evidence="3 4">
    <name type="scientific">Tremella mesenterica</name>
    <name type="common">Jelly fungus</name>
    <dbReference type="NCBI Taxonomy" id="5217"/>
    <lineage>
        <taxon>Eukaryota</taxon>
        <taxon>Fungi</taxon>
        <taxon>Dikarya</taxon>
        <taxon>Basidiomycota</taxon>
        <taxon>Agaricomycotina</taxon>
        <taxon>Tremellomycetes</taxon>
        <taxon>Tremellales</taxon>
        <taxon>Tremellaceae</taxon>
        <taxon>Tremella</taxon>
    </lineage>
</organism>
<reference evidence="3 4" key="1">
    <citation type="submission" date="2016-06" db="EMBL/GenBank/DDBJ databases">
        <title>Evolution of pathogenesis and genome organization in the Tremellales.</title>
        <authorList>
            <person name="Cuomo C."/>
            <person name="Litvintseva A."/>
            <person name="Heitman J."/>
            <person name="Chen Y."/>
            <person name="Sun S."/>
            <person name="Springer D."/>
            <person name="Dromer F."/>
            <person name="Young S."/>
            <person name="Zeng Q."/>
            <person name="Chapman S."/>
            <person name="Gujja S."/>
            <person name="Saif S."/>
            <person name="Birren B."/>
        </authorList>
    </citation>
    <scope>NUCLEOTIDE SEQUENCE [LARGE SCALE GENOMIC DNA]</scope>
    <source>
        <strain evidence="3 4">ATCC 28783</strain>
    </source>
</reference>
<dbReference type="GO" id="GO:0031624">
    <property type="term" value="F:ubiquitin conjugating enzyme binding"/>
    <property type="evidence" value="ECO:0007669"/>
    <property type="project" value="TreeGrafter"/>
</dbReference>
<dbReference type="PANTHER" id="PTHR16461">
    <property type="entry name" value="TOLL-INTERACTING PROTEIN"/>
    <property type="match status" value="1"/>
</dbReference>
<dbReference type="InterPro" id="IPR003892">
    <property type="entry name" value="CUE"/>
</dbReference>